<gene>
    <name evidence="4" type="ORF">BDK51DRAFT_32876</name>
</gene>
<feature type="compositionally biased region" description="Low complexity" evidence="1">
    <location>
        <begin position="256"/>
        <end position="273"/>
    </location>
</feature>
<feature type="transmembrane region" description="Helical" evidence="2">
    <location>
        <begin position="275"/>
        <end position="300"/>
    </location>
</feature>
<dbReference type="EMBL" id="ML000365">
    <property type="protein sequence ID" value="RKO84208.1"/>
    <property type="molecule type" value="Genomic_DNA"/>
</dbReference>
<keyword evidence="2" id="KW-1133">Transmembrane helix</keyword>
<sequence>MRNSAAALFPVLLPLVQAQSPGSNCFDAKQSTVCGAFSGHFIDLDFVRGHAASFWQWPEFLSVSSPLDLDQAINSIDTQERSFLTGFGCPDWDGTGWRYRLTAICGYLISFSTNCTLNPNPQQGVICRDAWQDFASSGQQMFSNTSASICPHGAISTVNRRKISGLLTFVYESSAFFQKSFAGLQASGGDCAVALEDANTCGFGNTPKGLAEAQQFCSNASPEACCRQMTLASSGTSPAAPNMPASATPSGPNVPAASSAANQTPTSSSSSSSNLGLIAGAAGGGALVLLLGIGFGTHFVRRSNKKKDQMLLEHHQKLQHGNTGFYSPTGSGSPYGGVAYPPSVYKPSTPPAPLSDYHVAPSVVASSAYGGSDRSAQRYPVVVPFQPMQHDEIDLHIGDVVVIG</sequence>
<keyword evidence="2" id="KW-0472">Membrane</keyword>
<feature type="chain" id="PRO_5020833987" evidence="3">
    <location>
        <begin position="19"/>
        <end position="404"/>
    </location>
</feature>
<dbReference type="OrthoDB" id="2127968at2759"/>
<evidence type="ECO:0000256" key="2">
    <source>
        <dbReference type="SAM" id="Phobius"/>
    </source>
</evidence>
<accession>A0A4P9W0K1</accession>
<dbReference type="Proteomes" id="UP000269721">
    <property type="component" value="Unassembled WGS sequence"/>
</dbReference>
<proteinExistence type="predicted"/>
<feature type="non-terminal residue" evidence="4">
    <location>
        <position position="404"/>
    </location>
</feature>
<keyword evidence="3" id="KW-0732">Signal</keyword>
<name>A0A4P9W0K1_9FUNG</name>
<feature type="signal peptide" evidence="3">
    <location>
        <begin position="1"/>
        <end position="18"/>
    </location>
</feature>
<evidence type="ECO:0000256" key="3">
    <source>
        <dbReference type="SAM" id="SignalP"/>
    </source>
</evidence>
<organism evidence="4 5">
    <name type="scientific">Blyttiomyces helicus</name>
    <dbReference type="NCBI Taxonomy" id="388810"/>
    <lineage>
        <taxon>Eukaryota</taxon>
        <taxon>Fungi</taxon>
        <taxon>Fungi incertae sedis</taxon>
        <taxon>Chytridiomycota</taxon>
        <taxon>Chytridiomycota incertae sedis</taxon>
        <taxon>Chytridiomycetes</taxon>
        <taxon>Chytridiomycetes incertae sedis</taxon>
        <taxon>Blyttiomyces</taxon>
    </lineage>
</organism>
<feature type="compositionally biased region" description="Polar residues" evidence="1">
    <location>
        <begin position="236"/>
        <end position="251"/>
    </location>
</feature>
<feature type="region of interest" description="Disordered" evidence="1">
    <location>
        <begin position="236"/>
        <end position="273"/>
    </location>
</feature>
<reference evidence="5" key="1">
    <citation type="journal article" date="2018" name="Nat. Microbiol.">
        <title>Leveraging single-cell genomics to expand the fungal tree of life.</title>
        <authorList>
            <person name="Ahrendt S.R."/>
            <person name="Quandt C.A."/>
            <person name="Ciobanu D."/>
            <person name="Clum A."/>
            <person name="Salamov A."/>
            <person name="Andreopoulos B."/>
            <person name="Cheng J.F."/>
            <person name="Woyke T."/>
            <person name="Pelin A."/>
            <person name="Henrissat B."/>
            <person name="Reynolds N.K."/>
            <person name="Benny G.L."/>
            <person name="Smith M.E."/>
            <person name="James T.Y."/>
            <person name="Grigoriev I.V."/>
        </authorList>
    </citation>
    <scope>NUCLEOTIDE SEQUENCE [LARGE SCALE GENOMIC DNA]</scope>
</reference>
<evidence type="ECO:0000313" key="5">
    <source>
        <dbReference type="Proteomes" id="UP000269721"/>
    </source>
</evidence>
<dbReference type="AlphaFoldDB" id="A0A4P9W0K1"/>
<protein>
    <submittedName>
        <fullName evidence="4">Uncharacterized protein</fullName>
    </submittedName>
</protein>
<keyword evidence="2" id="KW-0812">Transmembrane</keyword>
<evidence type="ECO:0000256" key="1">
    <source>
        <dbReference type="SAM" id="MobiDB-lite"/>
    </source>
</evidence>
<evidence type="ECO:0000313" key="4">
    <source>
        <dbReference type="EMBL" id="RKO84208.1"/>
    </source>
</evidence>
<keyword evidence="5" id="KW-1185">Reference proteome</keyword>